<dbReference type="EMBL" id="CP026924">
    <property type="protein sequence ID" value="AVH40466.1"/>
    <property type="molecule type" value="Genomic_DNA"/>
</dbReference>
<sequence length="39" mass="4334">MEIVNPKELTSTDDNLRHGGPSAWDSALQRDGAKLEYDC</sequence>
<organism evidence="2 3">
    <name type="scientific">Agrobacterium tumefaciens</name>
    <dbReference type="NCBI Taxonomy" id="358"/>
    <lineage>
        <taxon>Bacteria</taxon>
        <taxon>Pseudomonadati</taxon>
        <taxon>Pseudomonadota</taxon>
        <taxon>Alphaproteobacteria</taxon>
        <taxon>Hyphomicrobiales</taxon>
        <taxon>Rhizobiaceae</taxon>
        <taxon>Rhizobium/Agrobacterium group</taxon>
        <taxon>Agrobacterium</taxon>
        <taxon>Agrobacterium tumefaciens complex</taxon>
    </lineage>
</organism>
<evidence type="ECO:0000256" key="1">
    <source>
        <dbReference type="SAM" id="MobiDB-lite"/>
    </source>
</evidence>
<accession>A0A2L2L881</accession>
<dbReference type="Proteomes" id="UP000237717">
    <property type="component" value="Chromosome I"/>
</dbReference>
<evidence type="ECO:0000313" key="3">
    <source>
        <dbReference type="Proteomes" id="UP000237717"/>
    </source>
</evidence>
<gene>
    <name evidence="2" type="ORF">At1D1609_04120</name>
</gene>
<dbReference type="AlphaFoldDB" id="A0A2L2L881"/>
<feature type="region of interest" description="Disordered" evidence="1">
    <location>
        <begin position="1"/>
        <end position="27"/>
    </location>
</feature>
<protein>
    <submittedName>
        <fullName evidence="2">Uncharacterized protein</fullName>
    </submittedName>
</protein>
<name>A0A2L2L881_AGRTU</name>
<proteinExistence type="predicted"/>
<reference evidence="2 3" key="1">
    <citation type="submission" date="2018-02" db="EMBL/GenBank/DDBJ databases">
        <title>Complete genome sequence of Agrobacterium tumefaciens 1D1609.</title>
        <authorList>
            <person name="Cho S.-T."/>
            <person name="Haryono M."/>
            <person name="Chang H.-H."/>
            <person name="Santos M.N."/>
            <person name="Lai E.-M."/>
            <person name="Kuo C.-H."/>
        </authorList>
    </citation>
    <scope>NUCLEOTIDE SEQUENCE [LARGE SCALE GENOMIC DNA]</scope>
    <source>
        <strain evidence="2 3">1D1609</strain>
    </source>
</reference>
<evidence type="ECO:0000313" key="2">
    <source>
        <dbReference type="EMBL" id="AVH40466.1"/>
    </source>
</evidence>